<name>A7E4L7_SCLS1</name>
<organism evidence="1 2">
    <name type="scientific">Sclerotinia sclerotiorum (strain ATCC 18683 / 1980 / Ss-1)</name>
    <name type="common">White mold</name>
    <name type="synonym">Whetzelinia sclerotiorum</name>
    <dbReference type="NCBI Taxonomy" id="665079"/>
    <lineage>
        <taxon>Eukaryota</taxon>
        <taxon>Fungi</taxon>
        <taxon>Dikarya</taxon>
        <taxon>Ascomycota</taxon>
        <taxon>Pezizomycotina</taxon>
        <taxon>Leotiomycetes</taxon>
        <taxon>Helotiales</taxon>
        <taxon>Sclerotiniaceae</taxon>
        <taxon>Sclerotinia</taxon>
    </lineage>
</organism>
<dbReference type="HOGENOM" id="CLU_2943171_0_0_1"/>
<dbReference type="KEGG" id="ssl:SS1G_00239"/>
<dbReference type="GeneID" id="5494974"/>
<dbReference type="AlphaFoldDB" id="A7E4L7"/>
<reference evidence="2" key="1">
    <citation type="journal article" date="2011" name="PLoS Genet.">
        <title>Genomic analysis of the necrotrophic fungal pathogens Sclerotinia sclerotiorum and Botrytis cinerea.</title>
        <authorList>
            <person name="Amselem J."/>
            <person name="Cuomo C.A."/>
            <person name="van Kan J.A."/>
            <person name="Viaud M."/>
            <person name="Benito E.P."/>
            <person name="Couloux A."/>
            <person name="Coutinho P.M."/>
            <person name="de Vries R.P."/>
            <person name="Dyer P.S."/>
            <person name="Fillinger S."/>
            <person name="Fournier E."/>
            <person name="Gout L."/>
            <person name="Hahn M."/>
            <person name="Kohn L."/>
            <person name="Lapalu N."/>
            <person name="Plummer K.M."/>
            <person name="Pradier J.M."/>
            <person name="Quevillon E."/>
            <person name="Sharon A."/>
            <person name="Simon A."/>
            <person name="ten Have A."/>
            <person name="Tudzynski B."/>
            <person name="Tudzynski P."/>
            <person name="Wincker P."/>
            <person name="Andrew M."/>
            <person name="Anthouard V."/>
            <person name="Beever R.E."/>
            <person name="Beffa R."/>
            <person name="Benoit I."/>
            <person name="Bouzid O."/>
            <person name="Brault B."/>
            <person name="Chen Z."/>
            <person name="Choquer M."/>
            <person name="Collemare J."/>
            <person name="Cotton P."/>
            <person name="Danchin E.G."/>
            <person name="Da Silva C."/>
            <person name="Gautier A."/>
            <person name="Giraud C."/>
            <person name="Giraud T."/>
            <person name="Gonzalez C."/>
            <person name="Grossetete S."/>
            <person name="Guldener U."/>
            <person name="Henrissat B."/>
            <person name="Howlett B.J."/>
            <person name="Kodira C."/>
            <person name="Kretschmer M."/>
            <person name="Lappartient A."/>
            <person name="Leroch M."/>
            <person name="Levis C."/>
            <person name="Mauceli E."/>
            <person name="Neuveglise C."/>
            <person name="Oeser B."/>
            <person name="Pearson M."/>
            <person name="Poulain J."/>
            <person name="Poussereau N."/>
            <person name="Quesneville H."/>
            <person name="Rascle C."/>
            <person name="Schumacher J."/>
            <person name="Segurens B."/>
            <person name="Sexton A."/>
            <person name="Silva E."/>
            <person name="Sirven C."/>
            <person name="Soanes D.M."/>
            <person name="Talbot N.J."/>
            <person name="Templeton M."/>
            <person name="Yandava C."/>
            <person name="Yarden O."/>
            <person name="Zeng Q."/>
            <person name="Rollins J.A."/>
            <person name="Lebrun M.H."/>
            <person name="Dickman M."/>
        </authorList>
    </citation>
    <scope>NUCLEOTIDE SEQUENCE [LARGE SCALE GENOMIC DNA]</scope>
    <source>
        <strain evidence="2">ATCC 18683 / 1980 / Ss-1</strain>
    </source>
</reference>
<dbReference type="RefSeq" id="XP_001598153.1">
    <property type="nucleotide sequence ID" value="XM_001598103.1"/>
</dbReference>
<sequence>MPKSLGMLLGIVRSHKSQGAFSLAAPLYRNLNERIRAYFTNSVILSISPRDFTSSTALCF</sequence>
<dbReference type="EMBL" id="CH476621">
    <property type="protein sequence ID" value="EDN90839.1"/>
    <property type="molecule type" value="Genomic_DNA"/>
</dbReference>
<evidence type="ECO:0000313" key="1">
    <source>
        <dbReference type="EMBL" id="EDN90839.1"/>
    </source>
</evidence>
<protein>
    <submittedName>
        <fullName evidence="1">Uncharacterized protein</fullName>
    </submittedName>
</protein>
<dbReference type="Proteomes" id="UP000001312">
    <property type="component" value="Unassembled WGS sequence"/>
</dbReference>
<keyword evidence="2" id="KW-1185">Reference proteome</keyword>
<dbReference type="InParanoid" id="A7E4L7"/>
<evidence type="ECO:0000313" key="2">
    <source>
        <dbReference type="Proteomes" id="UP000001312"/>
    </source>
</evidence>
<gene>
    <name evidence="1" type="ORF">SS1G_00239</name>
</gene>
<proteinExistence type="predicted"/>
<accession>A7E4L7</accession>